<dbReference type="EMBL" id="JBBNAE010000003">
    <property type="protein sequence ID" value="KAK9136531.1"/>
    <property type="molecule type" value="Genomic_DNA"/>
</dbReference>
<reference evidence="1 2" key="1">
    <citation type="submission" date="2024-01" db="EMBL/GenBank/DDBJ databases">
        <title>Genome assemblies of Stephania.</title>
        <authorList>
            <person name="Yang L."/>
        </authorList>
    </citation>
    <scope>NUCLEOTIDE SEQUENCE [LARGE SCALE GENOMIC DNA]</scope>
    <source>
        <strain evidence="1">QJT</strain>
        <tissue evidence="1">Leaf</tissue>
    </source>
</reference>
<dbReference type="Proteomes" id="UP001417504">
    <property type="component" value="Unassembled WGS sequence"/>
</dbReference>
<proteinExistence type="predicted"/>
<sequence>MSLLDATFTTFYGTGSKEETLPICPHEAPVHEKRLWFRNPGLRKMQPHEKHNDHSVMDQDRVPTELNKAIMQARMDKKLTQAQLAQIRPKSFTILVGGAPNIDVVCKRGLYGSVLADILCTTPVKTVKLASMCHGMHAQTRAILQVIRQARPVRIPQTGDPGSSRWPA</sequence>
<protein>
    <submittedName>
        <fullName evidence="1">Uncharacterized protein</fullName>
    </submittedName>
</protein>
<accession>A0AAP0JMZ7</accession>
<organism evidence="1 2">
    <name type="scientific">Stephania japonica</name>
    <dbReference type="NCBI Taxonomy" id="461633"/>
    <lineage>
        <taxon>Eukaryota</taxon>
        <taxon>Viridiplantae</taxon>
        <taxon>Streptophyta</taxon>
        <taxon>Embryophyta</taxon>
        <taxon>Tracheophyta</taxon>
        <taxon>Spermatophyta</taxon>
        <taxon>Magnoliopsida</taxon>
        <taxon>Ranunculales</taxon>
        <taxon>Menispermaceae</taxon>
        <taxon>Menispermoideae</taxon>
        <taxon>Cissampelideae</taxon>
        <taxon>Stephania</taxon>
    </lineage>
</organism>
<evidence type="ECO:0000313" key="1">
    <source>
        <dbReference type="EMBL" id="KAK9136531.1"/>
    </source>
</evidence>
<name>A0AAP0JMZ7_9MAGN</name>
<keyword evidence="2" id="KW-1185">Reference proteome</keyword>
<dbReference type="InterPro" id="IPR010982">
    <property type="entry name" value="Lambda_DNA-bd_dom_sf"/>
</dbReference>
<gene>
    <name evidence="1" type="ORF">Sjap_007125</name>
</gene>
<evidence type="ECO:0000313" key="2">
    <source>
        <dbReference type="Proteomes" id="UP001417504"/>
    </source>
</evidence>
<dbReference type="AlphaFoldDB" id="A0AAP0JMZ7"/>
<comment type="caution">
    <text evidence="1">The sequence shown here is derived from an EMBL/GenBank/DDBJ whole genome shotgun (WGS) entry which is preliminary data.</text>
</comment>
<dbReference type="Gene3D" id="1.10.260.40">
    <property type="entry name" value="lambda repressor-like DNA-binding domains"/>
    <property type="match status" value="1"/>
</dbReference>
<dbReference type="GO" id="GO:0003677">
    <property type="term" value="F:DNA binding"/>
    <property type="evidence" value="ECO:0007669"/>
    <property type="project" value="InterPro"/>
</dbReference>